<evidence type="ECO:0000313" key="2">
    <source>
        <dbReference type="Proteomes" id="UP000237271"/>
    </source>
</evidence>
<accession>A0A2P4YMK5</accession>
<comment type="caution">
    <text evidence="1">The sequence shown here is derived from an EMBL/GenBank/DDBJ whole genome shotgun (WGS) entry which is preliminary data.</text>
</comment>
<dbReference type="Proteomes" id="UP000237271">
    <property type="component" value="Unassembled WGS sequence"/>
</dbReference>
<protein>
    <submittedName>
        <fullName evidence="1">Uncharacterized protein</fullName>
    </submittedName>
</protein>
<evidence type="ECO:0000313" key="1">
    <source>
        <dbReference type="EMBL" id="POM79031.1"/>
    </source>
</evidence>
<organism evidence="1 2">
    <name type="scientific">Phytophthora palmivora</name>
    <dbReference type="NCBI Taxonomy" id="4796"/>
    <lineage>
        <taxon>Eukaryota</taxon>
        <taxon>Sar</taxon>
        <taxon>Stramenopiles</taxon>
        <taxon>Oomycota</taxon>
        <taxon>Peronosporomycetes</taxon>
        <taxon>Peronosporales</taxon>
        <taxon>Peronosporaceae</taxon>
        <taxon>Phytophthora</taxon>
    </lineage>
</organism>
<sequence length="108" mass="12410">MVFEYQLHLECGDELGEVFSNGVLTRYGNVRLPNPVIKALGALERDSCCLCMVYHYFRELKYYAIYKRESGYTNAGCPRSNMLPLKDTKVRNCAGRIFDEPFEPIGPF</sequence>
<dbReference type="AlphaFoldDB" id="A0A2P4YMK5"/>
<proteinExistence type="predicted"/>
<name>A0A2P4YMK5_9STRA</name>
<keyword evidence="2" id="KW-1185">Reference proteome</keyword>
<reference evidence="1 2" key="1">
    <citation type="journal article" date="2017" name="Genome Biol. Evol.">
        <title>Phytophthora megakarya and P. palmivora, closely related causal agents of cacao black pod rot, underwent increases in genome sizes and gene numbers by different mechanisms.</title>
        <authorList>
            <person name="Ali S.S."/>
            <person name="Shao J."/>
            <person name="Lary D.J."/>
            <person name="Kronmiller B."/>
            <person name="Shen D."/>
            <person name="Strem M.D."/>
            <person name="Amoako-Attah I."/>
            <person name="Akrofi A.Y."/>
            <person name="Begoude B.A."/>
            <person name="Ten Hoopen G.M."/>
            <person name="Coulibaly K."/>
            <person name="Kebe B.I."/>
            <person name="Melnick R.L."/>
            <person name="Guiltinan M.J."/>
            <person name="Tyler B.M."/>
            <person name="Meinhardt L.W."/>
            <person name="Bailey B.A."/>
        </authorList>
    </citation>
    <scope>NUCLEOTIDE SEQUENCE [LARGE SCALE GENOMIC DNA]</scope>
    <source>
        <strain evidence="2">sbr112.9</strain>
    </source>
</reference>
<dbReference type="EMBL" id="NCKW01001851">
    <property type="protein sequence ID" value="POM79031.1"/>
    <property type="molecule type" value="Genomic_DNA"/>
</dbReference>
<gene>
    <name evidence="1" type="ORF">PHPALM_3368</name>
</gene>